<feature type="domain" description="Peptidase S53" evidence="10">
    <location>
        <begin position="241"/>
        <end position="633"/>
    </location>
</feature>
<reference evidence="11" key="1">
    <citation type="submission" date="2022-11" db="EMBL/GenBank/DDBJ databases">
        <title>Genome Sequence of Cubamyces cubensis.</title>
        <authorList>
            <person name="Buettner E."/>
        </authorList>
    </citation>
    <scope>NUCLEOTIDE SEQUENCE</scope>
    <source>
        <strain evidence="11">MPL-01</strain>
    </source>
</reference>
<dbReference type="EMBL" id="JAPEVG010000091">
    <property type="protein sequence ID" value="KAJ8486773.1"/>
    <property type="molecule type" value="Genomic_DNA"/>
</dbReference>
<evidence type="ECO:0000256" key="5">
    <source>
        <dbReference type="ARBA" id="ARBA00022825"/>
    </source>
</evidence>
<dbReference type="InterPro" id="IPR036852">
    <property type="entry name" value="Peptidase_S8/S53_dom_sf"/>
</dbReference>
<comment type="cofactor">
    <cofactor evidence="8">
        <name>Ca(2+)</name>
        <dbReference type="ChEBI" id="CHEBI:29108"/>
    </cofactor>
    <text evidence="8">Binds 1 Ca(2+) ion per subunit.</text>
</comment>
<dbReference type="Pfam" id="PF09286">
    <property type="entry name" value="Pro-kuma_activ"/>
    <property type="match status" value="1"/>
</dbReference>
<dbReference type="GO" id="GO:0008240">
    <property type="term" value="F:tripeptidyl-peptidase activity"/>
    <property type="evidence" value="ECO:0007669"/>
    <property type="project" value="TreeGrafter"/>
</dbReference>
<keyword evidence="12" id="KW-1185">Reference proteome</keyword>
<keyword evidence="6 8" id="KW-0106">Calcium</keyword>
<feature type="active site" description="Charge relay system" evidence="8">
    <location>
        <position position="321"/>
    </location>
</feature>
<dbReference type="GO" id="GO:0046872">
    <property type="term" value="F:metal ion binding"/>
    <property type="evidence" value="ECO:0007669"/>
    <property type="project" value="UniProtKB-UniRule"/>
</dbReference>
<organism evidence="11 12">
    <name type="scientific">Trametes cubensis</name>
    <dbReference type="NCBI Taxonomy" id="1111947"/>
    <lineage>
        <taxon>Eukaryota</taxon>
        <taxon>Fungi</taxon>
        <taxon>Dikarya</taxon>
        <taxon>Basidiomycota</taxon>
        <taxon>Agaricomycotina</taxon>
        <taxon>Agaricomycetes</taxon>
        <taxon>Polyporales</taxon>
        <taxon>Polyporaceae</taxon>
        <taxon>Trametes</taxon>
    </lineage>
</organism>
<dbReference type="AlphaFoldDB" id="A0AAD7XBU7"/>
<dbReference type="InterPro" id="IPR015366">
    <property type="entry name" value="S53_propep"/>
</dbReference>
<evidence type="ECO:0000256" key="6">
    <source>
        <dbReference type="ARBA" id="ARBA00022837"/>
    </source>
</evidence>
<dbReference type="SMART" id="SM00944">
    <property type="entry name" value="Pro-kuma_activ"/>
    <property type="match status" value="1"/>
</dbReference>
<evidence type="ECO:0000313" key="12">
    <source>
        <dbReference type="Proteomes" id="UP001215151"/>
    </source>
</evidence>
<feature type="binding site" evidence="8">
    <location>
        <position position="611"/>
    </location>
    <ligand>
        <name>Ca(2+)</name>
        <dbReference type="ChEBI" id="CHEBI:29108"/>
    </ligand>
</feature>
<comment type="caution">
    <text evidence="11">The sequence shown here is derived from an EMBL/GenBank/DDBJ whole genome shotgun (WGS) entry which is preliminary data.</text>
</comment>
<keyword evidence="2 8" id="KW-0645">Protease</keyword>
<keyword evidence="9" id="KW-0732">Signal</keyword>
<evidence type="ECO:0000256" key="2">
    <source>
        <dbReference type="ARBA" id="ARBA00022670"/>
    </source>
</evidence>
<evidence type="ECO:0000256" key="8">
    <source>
        <dbReference type="PROSITE-ProRule" id="PRU01032"/>
    </source>
</evidence>
<dbReference type="CDD" id="cd04056">
    <property type="entry name" value="Peptidases_S53"/>
    <property type="match status" value="1"/>
</dbReference>
<feature type="binding site" evidence="8">
    <location>
        <position position="613"/>
    </location>
    <ligand>
        <name>Ca(2+)</name>
        <dbReference type="ChEBI" id="CHEBI:29108"/>
    </ligand>
</feature>
<keyword evidence="5 8" id="KW-0720">Serine protease</keyword>
<dbReference type="Gene3D" id="3.40.50.200">
    <property type="entry name" value="Peptidase S8/S53 domain"/>
    <property type="match status" value="1"/>
</dbReference>
<evidence type="ECO:0000313" key="11">
    <source>
        <dbReference type="EMBL" id="KAJ8486773.1"/>
    </source>
</evidence>
<evidence type="ECO:0000256" key="1">
    <source>
        <dbReference type="ARBA" id="ARBA00004239"/>
    </source>
</evidence>
<dbReference type="SUPFAM" id="SSF52743">
    <property type="entry name" value="Subtilisin-like"/>
    <property type="match status" value="1"/>
</dbReference>
<dbReference type="PROSITE" id="PS51695">
    <property type="entry name" value="SEDOLISIN"/>
    <property type="match status" value="1"/>
</dbReference>
<evidence type="ECO:0000256" key="9">
    <source>
        <dbReference type="SAM" id="SignalP"/>
    </source>
</evidence>
<dbReference type="Proteomes" id="UP001215151">
    <property type="component" value="Unassembled WGS sequence"/>
</dbReference>
<feature type="signal peptide" evidence="9">
    <location>
        <begin position="1"/>
        <end position="19"/>
    </location>
</feature>
<feature type="chain" id="PRO_5041949517" description="Peptidase S53 domain-containing protein" evidence="9">
    <location>
        <begin position="20"/>
        <end position="634"/>
    </location>
</feature>
<dbReference type="GO" id="GO:0006508">
    <property type="term" value="P:proteolysis"/>
    <property type="evidence" value="ECO:0007669"/>
    <property type="project" value="UniProtKB-KW"/>
</dbReference>
<feature type="active site" description="Charge relay system" evidence="8">
    <location>
        <position position="325"/>
    </location>
</feature>
<keyword evidence="4 8" id="KW-0378">Hydrolase</keyword>
<name>A0AAD7XBU7_9APHY</name>
<dbReference type="CDD" id="cd11377">
    <property type="entry name" value="Pro-peptidase_S53"/>
    <property type="match status" value="1"/>
</dbReference>
<evidence type="ECO:0000259" key="10">
    <source>
        <dbReference type="PROSITE" id="PS51695"/>
    </source>
</evidence>
<keyword evidence="7" id="KW-0865">Zymogen</keyword>
<evidence type="ECO:0000256" key="3">
    <source>
        <dbReference type="ARBA" id="ARBA00022723"/>
    </source>
</evidence>
<dbReference type="InterPro" id="IPR030400">
    <property type="entry name" value="Sedolisin_dom"/>
</dbReference>
<dbReference type="SUPFAM" id="SSF54897">
    <property type="entry name" value="Protease propeptides/inhibitors"/>
    <property type="match status" value="1"/>
</dbReference>
<evidence type="ECO:0000256" key="7">
    <source>
        <dbReference type="ARBA" id="ARBA00023145"/>
    </source>
</evidence>
<gene>
    <name evidence="11" type="ORF">ONZ51_g4617</name>
</gene>
<feature type="active site" description="Charge relay system" evidence="8">
    <location>
        <position position="556"/>
    </location>
</feature>
<proteinExistence type="predicted"/>
<dbReference type="PANTHER" id="PTHR14218:SF19">
    <property type="entry name" value="SERINE PROTEASE AORO, PUTATIVE (AFU_ORTHOLOGUE AFUA_6G10250)-RELATED"/>
    <property type="match status" value="1"/>
</dbReference>
<evidence type="ECO:0000256" key="4">
    <source>
        <dbReference type="ARBA" id="ARBA00022801"/>
    </source>
</evidence>
<dbReference type="PANTHER" id="PTHR14218">
    <property type="entry name" value="PROTEASE S8 TRIPEPTIDYL PEPTIDASE I CLN2"/>
    <property type="match status" value="1"/>
</dbReference>
<dbReference type="InterPro" id="IPR050819">
    <property type="entry name" value="Tripeptidyl-peptidase_I"/>
</dbReference>
<feature type="binding site" evidence="8">
    <location>
        <position position="593"/>
    </location>
    <ligand>
        <name>Ca(2+)</name>
        <dbReference type="ChEBI" id="CHEBI:29108"/>
    </ligand>
</feature>
<dbReference type="GO" id="GO:0004252">
    <property type="term" value="F:serine-type endopeptidase activity"/>
    <property type="evidence" value="ECO:0007669"/>
    <property type="project" value="UniProtKB-UniRule"/>
</dbReference>
<feature type="binding site" evidence="8">
    <location>
        <position position="592"/>
    </location>
    <ligand>
        <name>Ca(2+)</name>
        <dbReference type="ChEBI" id="CHEBI:29108"/>
    </ligand>
</feature>
<keyword evidence="3 8" id="KW-0479">Metal-binding</keyword>
<dbReference type="GO" id="GO:0005576">
    <property type="term" value="C:extracellular region"/>
    <property type="evidence" value="ECO:0007669"/>
    <property type="project" value="UniProtKB-SubCell"/>
</dbReference>
<sequence>MITLRILIVLLGATLAVSAISLPGSPRSRRVLHERRDAPPHGWTLHRRADPDTVLPLSIALRQSNMHNLDDYLQDIADPESPNYGQWWTPARVVETFRPSAHTLDTVRTWLAEEDIASDRVQMSKDGGYLRANVTVTEAERLLATEYYVYQHEDGSEDVGCHHGYHLPAHVVEHVDLVMPTVQFETVRLHGYSKQRKRRAVAQAQARDAHAKAAGYMKRPNGVAPKKATQIWMDVEHCDQLATIDCFRALYNFYPNLTETKKNTIGVVELGDQLLNLGDLKMFLEKFNPNAAENVPKFIGIDTDTNAGNLTTATDPNFISEGDLDFELVIGLLGAEQEVQLYEVGSGGSVNFFLDGIDGSFCTFEGGDDPNIDGVIPNEDCGTAPPANVFSVSFTGGEDLPPFYMQRECQEFGKLTMTGITFLFASGDDGVASNGDNLCLADNGTAVPGPGNFLPNFPSTCPYVTAVGATQVDPGKSVHDPESAPTAFGSGGGFSNVFPRAHFQHRQVAQYLHQLGDAVDPRLFNRTGRAIPDVSANGFPTAAVIDANYTIVGGSSAATPIWAAVVVAINDARLAHGKGPIYSHLFADAFHDVTNGTNPGCGTDGFPAMPGWDPVTGLGTPNFPVLLKRFLALK</sequence>
<accession>A0AAD7XBU7</accession>
<protein>
    <recommendedName>
        <fullName evidence="10">Peptidase S53 domain-containing protein</fullName>
    </recommendedName>
</protein>
<comment type="subcellular location">
    <subcellularLocation>
        <location evidence="1">Secreted</location>
        <location evidence="1">Extracellular space</location>
    </subcellularLocation>
</comment>